<reference evidence="3" key="1">
    <citation type="journal article" date="2011" name="Nature">
        <title>Genome sequence and analysis of the tuber crop potato.</title>
        <authorList>
            <consortium name="The Potato Genome Sequencing Consortium"/>
        </authorList>
    </citation>
    <scope>NUCLEOTIDE SEQUENCE [LARGE SCALE GENOMIC DNA]</scope>
    <source>
        <strain evidence="3">cv. DM1-3 516 R44</strain>
    </source>
</reference>
<keyword evidence="3" id="KW-1185">Reference proteome</keyword>
<keyword evidence="1" id="KW-0472">Membrane</keyword>
<proteinExistence type="predicted"/>
<dbReference type="HOGENOM" id="CLU_2403869_0_0_1"/>
<sequence length="93" mass="11048">MANYDPIFPATYWNQYDFVPVLFKTIGFGVDASLFCYDHRWSQYHCCGFYLLYVYKLARRFFKGQFIYMLLCQVSSFHLLGIFHAEIFVGAII</sequence>
<evidence type="ECO:0000313" key="2">
    <source>
        <dbReference type="EnsemblPlants" id="PGSC0003DMT400044742"/>
    </source>
</evidence>
<evidence type="ECO:0000313" key="3">
    <source>
        <dbReference type="Proteomes" id="UP000011115"/>
    </source>
</evidence>
<organism evidence="2 3">
    <name type="scientific">Solanum tuberosum</name>
    <name type="common">Potato</name>
    <dbReference type="NCBI Taxonomy" id="4113"/>
    <lineage>
        <taxon>Eukaryota</taxon>
        <taxon>Viridiplantae</taxon>
        <taxon>Streptophyta</taxon>
        <taxon>Embryophyta</taxon>
        <taxon>Tracheophyta</taxon>
        <taxon>Spermatophyta</taxon>
        <taxon>Magnoliopsida</taxon>
        <taxon>eudicotyledons</taxon>
        <taxon>Gunneridae</taxon>
        <taxon>Pentapetalae</taxon>
        <taxon>asterids</taxon>
        <taxon>lamiids</taxon>
        <taxon>Solanales</taxon>
        <taxon>Solanaceae</taxon>
        <taxon>Solanoideae</taxon>
        <taxon>Solaneae</taxon>
        <taxon>Solanum</taxon>
    </lineage>
</organism>
<feature type="transmembrane region" description="Helical" evidence="1">
    <location>
        <begin position="66"/>
        <end position="92"/>
    </location>
</feature>
<reference evidence="2" key="2">
    <citation type="submission" date="2015-06" db="UniProtKB">
        <authorList>
            <consortium name="EnsemblPlants"/>
        </authorList>
    </citation>
    <scope>IDENTIFICATION</scope>
    <source>
        <strain evidence="2">DM1-3 516 R44</strain>
    </source>
</reference>
<dbReference type="EnsemblPlants" id="PGSC0003DMT400044742">
    <property type="protein sequence ID" value="PGSC0003DMT400044742"/>
    <property type="gene ID" value="PGSC0003DMG400017365"/>
</dbReference>
<evidence type="ECO:0000256" key="1">
    <source>
        <dbReference type="SAM" id="Phobius"/>
    </source>
</evidence>
<accession>M1BGL5</accession>
<name>M1BGL5_SOLTU</name>
<dbReference type="PaxDb" id="4113-PGSC0003DMT400044742"/>
<protein>
    <submittedName>
        <fullName evidence="2">Uncharacterized protein</fullName>
    </submittedName>
</protein>
<keyword evidence="1" id="KW-0812">Transmembrane</keyword>
<dbReference type="Gramene" id="PGSC0003DMT400044742">
    <property type="protein sequence ID" value="PGSC0003DMT400044742"/>
    <property type="gene ID" value="PGSC0003DMG400017365"/>
</dbReference>
<dbReference type="InParanoid" id="M1BGL5"/>
<dbReference type="Proteomes" id="UP000011115">
    <property type="component" value="Unassembled WGS sequence"/>
</dbReference>
<dbReference type="AlphaFoldDB" id="M1BGL5"/>
<keyword evidence="1" id="KW-1133">Transmembrane helix</keyword>